<comment type="caution">
    <text evidence="1">The sequence shown here is derived from an EMBL/GenBank/DDBJ whole genome shotgun (WGS) entry which is preliminary data.</text>
</comment>
<proteinExistence type="predicted"/>
<evidence type="ECO:0000313" key="2">
    <source>
        <dbReference type="Proteomes" id="UP000557392"/>
    </source>
</evidence>
<gene>
    <name evidence="1" type="ORF">GGR46_000924</name>
</gene>
<protein>
    <submittedName>
        <fullName evidence="1">Uncharacterized protein</fullName>
    </submittedName>
</protein>
<name>A0A7W6JPY1_9SPHN</name>
<reference evidence="1 2" key="1">
    <citation type="submission" date="2020-08" db="EMBL/GenBank/DDBJ databases">
        <title>Genomic Encyclopedia of Type Strains, Phase IV (KMG-IV): sequencing the most valuable type-strain genomes for metagenomic binning, comparative biology and taxonomic classification.</title>
        <authorList>
            <person name="Goeker M."/>
        </authorList>
    </citation>
    <scope>NUCLEOTIDE SEQUENCE [LARGE SCALE GENOMIC DNA]</scope>
    <source>
        <strain evidence="1 2">DSM 101806</strain>
    </source>
</reference>
<dbReference type="RefSeq" id="WP_183994990.1">
    <property type="nucleotide sequence ID" value="NZ_JACIEH010000001.1"/>
</dbReference>
<dbReference type="AlphaFoldDB" id="A0A7W6JPY1"/>
<dbReference type="EMBL" id="JACIEH010000001">
    <property type="protein sequence ID" value="MBB4097391.1"/>
    <property type="molecule type" value="Genomic_DNA"/>
</dbReference>
<keyword evidence="2" id="KW-1185">Reference proteome</keyword>
<organism evidence="1 2">
    <name type="scientific">Sphingomonas kyeonggiensis</name>
    <dbReference type="NCBI Taxonomy" id="1268553"/>
    <lineage>
        <taxon>Bacteria</taxon>
        <taxon>Pseudomonadati</taxon>
        <taxon>Pseudomonadota</taxon>
        <taxon>Alphaproteobacteria</taxon>
        <taxon>Sphingomonadales</taxon>
        <taxon>Sphingomonadaceae</taxon>
        <taxon>Sphingomonas</taxon>
    </lineage>
</organism>
<dbReference type="Proteomes" id="UP000557392">
    <property type="component" value="Unassembled WGS sequence"/>
</dbReference>
<accession>A0A7W6JPY1</accession>
<sequence length="139" mass="15148">MGLFDWFKRRSKAPVAAPAPVEPPAPAAPAEPESLWQTGVDADLLWTIDPEGKCRATPVDDLMAVAIEASDGGPDGRSAWWLFYGADEDVAFTLPLGAKGEGTMVERIAALPDFRHDMYAAAIRSTDVDTFVIWQRPFD</sequence>
<evidence type="ECO:0000313" key="1">
    <source>
        <dbReference type="EMBL" id="MBB4097391.1"/>
    </source>
</evidence>